<proteinExistence type="predicted"/>
<protein>
    <submittedName>
        <fullName evidence="1">Uncharacterized protein</fullName>
    </submittedName>
</protein>
<dbReference type="RefSeq" id="WP_203814600.1">
    <property type="nucleotide sequence ID" value="NZ_BOMY01000064.1"/>
</dbReference>
<gene>
    <name evidence="1" type="ORF">Ate02nite_95420</name>
</gene>
<accession>A0A919U0E9</accession>
<comment type="caution">
    <text evidence="1">The sequence shown here is derived from an EMBL/GenBank/DDBJ whole genome shotgun (WGS) entry which is preliminary data.</text>
</comment>
<evidence type="ECO:0000313" key="2">
    <source>
        <dbReference type="Proteomes" id="UP000623608"/>
    </source>
</evidence>
<sequence length="138" mass="14373">MVAVEVPDDDAGEESVLGADQVRLSRPGPALPVNDLSALEAVDETMPARRDIVGTVASGLRRGRRCRLILGAPDRTPSQTAQAAYLGNGAEAAQMAGAASASRRHAPAALFARLRTTLQARAGGEPVYHRMGLETAST</sequence>
<dbReference type="Proteomes" id="UP000623608">
    <property type="component" value="Unassembled WGS sequence"/>
</dbReference>
<evidence type="ECO:0000313" key="1">
    <source>
        <dbReference type="EMBL" id="GIF26812.1"/>
    </source>
</evidence>
<dbReference type="AlphaFoldDB" id="A0A919U0E9"/>
<keyword evidence="2" id="KW-1185">Reference proteome</keyword>
<dbReference type="EMBL" id="BOMY01000064">
    <property type="protein sequence ID" value="GIF26812.1"/>
    <property type="molecule type" value="Genomic_DNA"/>
</dbReference>
<organism evidence="1 2">
    <name type="scientific">Paractinoplanes tereljensis</name>
    <dbReference type="NCBI Taxonomy" id="571912"/>
    <lineage>
        <taxon>Bacteria</taxon>
        <taxon>Bacillati</taxon>
        <taxon>Actinomycetota</taxon>
        <taxon>Actinomycetes</taxon>
        <taxon>Micromonosporales</taxon>
        <taxon>Micromonosporaceae</taxon>
        <taxon>Paractinoplanes</taxon>
    </lineage>
</organism>
<reference evidence="1" key="1">
    <citation type="submission" date="2021-01" db="EMBL/GenBank/DDBJ databases">
        <title>Whole genome shotgun sequence of Actinoplanes tereljensis NBRC 105297.</title>
        <authorList>
            <person name="Komaki H."/>
            <person name="Tamura T."/>
        </authorList>
    </citation>
    <scope>NUCLEOTIDE SEQUENCE</scope>
    <source>
        <strain evidence="1">NBRC 105297</strain>
    </source>
</reference>
<name>A0A919U0E9_9ACTN</name>